<comment type="similarity">
    <text evidence="2">Belongs to the amino acid-polyamine-organocation (APC) superfamily. Spore germination protein (SGP) (TC 2.A.3.9) family.</text>
</comment>
<dbReference type="InterPro" id="IPR004761">
    <property type="entry name" value="Spore_GerAB"/>
</dbReference>
<keyword evidence="10" id="KW-1185">Reference proteome</keyword>
<sequence length="364" mass="41122">MQNKNTISNQQIKALLVTTVIGVGVLSLPSDLAMILNNSGWIAIIIGGLLILPFIIIMDRLFKLYPGKTFFQIGRKVMHPIAFNIILIIILSYSILLLSYASRIFAEVIKVYLLETTPTEVIILTMLIAISYIARSKLEVVARVAVMIYPIILGFIIFLIVINLPNADYTNIYPLLDIEYKEIPRGIMAVIFSYAGYEILLLALPFSENNENSLRYCMRGILMVIGVYLIVFFITLSQYGVHQLKREIWPSIAVIKEVDLPGYFLENLDGIVMAAWVMVVYGTMGPFLHASGVILGDIFNVKFHELFVPPLIPIIYSISLIPDNLIESDRIMGRILNYFALISIIIIPTIIFILAYIKRRKDKA</sequence>
<dbReference type="NCBIfam" id="TIGR00912">
    <property type="entry name" value="2A0309"/>
    <property type="match status" value="1"/>
</dbReference>
<feature type="transmembrane region" description="Helical" evidence="8">
    <location>
        <begin position="41"/>
        <end position="61"/>
    </location>
</feature>
<keyword evidence="3" id="KW-0813">Transport</keyword>
<reference evidence="9 10" key="1">
    <citation type="submission" date="2016-11" db="EMBL/GenBank/DDBJ databases">
        <authorList>
            <person name="Manzoor S."/>
        </authorList>
    </citation>
    <scope>NUCLEOTIDE SEQUENCE [LARGE SCALE GENOMIC DNA]</scope>
    <source>
        <strain evidence="9">Clostridium ultunense strain Esp</strain>
    </source>
</reference>
<accession>M1YTK9</accession>
<evidence type="ECO:0000256" key="7">
    <source>
        <dbReference type="ARBA" id="ARBA00023136"/>
    </source>
</evidence>
<evidence type="ECO:0000313" key="10">
    <source>
        <dbReference type="Proteomes" id="UP000245423"/>
    </source>
</evidence>
<evidence type="ECO:0000256" key="1">
    <source>
        <dbReference type="ARBA" id="ARBA00004141"/>
    </source>
</evidence>
<dbReference type="PANTHER" id="PTHR34975">
    <property type="entry name" value="SPORE GERMINATION PROTEIN A2"/>
    <property type="match status" value="1"/>
</dbReference>
<feature type="transmembrane region" description="Helical" evidence="8">
    <location>
        <begin position="338"/>
        <end position="357"/>
    </location>
</feature>
<name>M1YTK9_9FIRM</name>
<feature type="transmembrane region" description="Helical" evidence="8">
    <location>
        <begin position="183"/>
        <end position="204"/>
    </location>
</feature>
<evidence type="ECO:0000256" key="6">
    <source>
        <dbReference type="ARBA" id="ARBA00022989"/>
    </source>
</evidence>
<dbReference type="Pfam" id="PF03845">
    <property type="entry name" value="Spore_permease"/>
    <property type="match status" value="1"/>
</dbReference>
<feature type="transmembrane region" description="Helical" evidence="8">
    <location>
        <begin position="271"/>
        <end position="295"/>
    </location>
</feature>
<dbReference type="GO" id="GO:0016020">
    <property type="term" value="C:membrane"/>
    <property type="evidence" value="ECO:0007669"/>
    <property type="project" value="UniProtKB-SubCell"/>
</dbReference>
<comment type="subcellular location">
    <subcellularLocation>
        <location evidence="1">Membrane</location>
        <topology evidence="1">Multi-pass membrane protein</topology>
    </subcellularLocation>
</comment>
<dbReference type="Gene3D" id="1.20.1740.10">
    <property type="entry name" value="Amino acid/polyamine transporter I"/>
    <property type="match status" value="1"/>
</dbReference>
<evidence type="ECO:0000256" key="4">
    <source>
        <dbReference type="ARBA" id="ARBA00022544"/>
    </source>
</evidence>
<dbReference type="OrthoDB" id="2716906at2"/>
<dbReference type="GO" id="GO:0009847">
    <property type="term" value="P:spore germination"/>
    <property type="evidence" value="ECO:0007669"/>
    <property type="project" value="InterPro"/>
</dbReference>
<dbReference type="Proteomes" id="UP000245423">
    <property type="component" value="Chromosome 1"/>
</dbReference>
<feature type="transmembrane region" description="Helical" evidence="8">
    <location>
        <begin position="216"/>
        <end position="236"/>
    </location>
</feature>
<protein>
    <submittedName>
        <fullName evidence="9">Putative Spore germination protein, amino acid permease</fullName>
    </submittedName>
</protein>
<feature type="transmembrane region" description="Helical" evidence="8">
    <location>
        <begin position="112"/>
        <end position="133"/>
    </location>
</feature>
<dbReference type="HOGENOM" id="CLU_047547_0_2_9"/>
<evidence type="ECO:0000256" key="2">
    <source>
        <dbReference type="ARBA" id="ARBA00007998"/>
    </source>
</evidence>
<organism evidence="9 10">
    <name type="scientific">[Clostridium] ultunense Esp</name>
    <dbReference type="NCBI Taxonomy" id="1288971"/>
    <lineage>
        <taxon>Bacteria</taxon>
        <taxon>Bacillati</taxon>
        <taxon>Bacillota</taxon>
        <taxon>Tissierellia</taxon>
        <taxon>Tissierellales</taxon>
        <taxon>Tepidimicrobiaceae</taxon>
        <taxon>Schnuerera</taxon>
    </lineage>
</organism>
<keyword evidence="4" id="KW-0309">Germination</keyword>
<feature type="transmembrane region" description="Helical" evidence="8">
    <location>
        <begin position="81"/>
        <end position="100"/>
    </location>
</feature>
<feature type="transmembrane region" description="Helical" evidence="8">
    <location>
        <begin position="140"/>
        <end position="163"/>
    </location>
</feature>
<gene>
    <name evidence="9" type="ORF">CUESP1_0804</name>
</gene>
<keyword evidence="5 8" id="KW-0812">Transmembrane</keyword>
<feature type="transmembrane region" description="Helical" evidence="8">
    <location>
        <begin position="12"/>
        <end position="29"/>
    </location>
</feature>
<evidence type="ECO:0000256" key="5">
    <source>
        <dbReference type="ARBA" id="ARBA00022692"/>
    </source>
</evidence>
<evidence type="ECO:0000256" key="8">
    <source>
        <dbReference type="SAM" id="Phobius"/>
    </source>
</evidence>
<dbReference type="AlphaFoldDB" id="M1YTK9"/>
<keyword evidence="7 8" id="KW-0472">Membrane</keyword>
<evidence type="ECO:0000256" key="3">
    <source>
        <dbReference type="ARBA" id="ARBA00022448"/>
    </source>
</evidence>
<dbReference type="PANTHER" id="PTHR34975:SF2">
    <property type="entry name" value="SPORE GERMINATION PROTEIN A2"/>
    <property type="match status" value="1"/>
</dbReference>
<evidence type="ECO:0000313" key="9">
    <source>
        <dbReference type="EMBL" id="SHD76184.1"/>
    </source>
</evidence>
<dbReference type="RefSeq" id="WP_005583673.1">
    <property type="nucleotide sequence ID" value="NZ_LT669839.1"/>
</dbReference>
<dbReference type="EMBL" id="LT669839">
    <property type="protein sequence ID" value="SHD76184.1"/>
    <property type="molecule type" value="Genomic_DNA"/>
</dbReference>
<feature type="transmembrane region" description="Helical" evidence="8">
    <location>
        <begin position="307"/>
        <end position="326"/>
    </location>
</feature>
<proteinExistence type="inferred from homology"/>
<keyword evidence="6 8" id="KW-1133">Transmembrane helix</keyword>